<dbReference type="InterPro" id="IPR036770">
    <property type="entry name" value="Ankyrin_rpt-contain_sf"/>
</dbReference>
<dbReference type="EMBL" id="LSMT01000358">
    <property type="protein sequence ID" value="PFX19498.1"/>
    <property type="molecule type" value="Genomic_DNA"/>
</dbReference>
<dbReference type="AlphaFoldDB" id="A0A2B4RT52"/>
<gene>
    <name evidence="5" type="primary">Asb13</name>
    <name evidence="5" type="ORF">AWC38_SpisGene16097</name>
</gene>
<dbReference type="InterPro" id="IPR001496">
    <property type="entry name" value="SOCS_box"/>
</dbReference>
<keyword evidence="6" id="KW-1185">Reference proteome</keyword>
<dbReference type="OrthoDB" id="10252328at2759"/>
<feature type="repeat" description="ANK" evidence="3">
    <location>
        <begin position="218"/>
        <end position="250"/>
    </location>
</feature>
<evidence type="ECO:0000256" key="2">
    <source>
        <dbReference type="ARBA" id="ARBA00023043"/>
    </source>
</evidence>
<proteinExistence type="predicted"/>
<dbReference type="Pfam" id="PF12796">
    <property type="entry name" value="Ank_2"/>
    <property type="match status" value="2"/>
</dbReference>
<accession>A0A2B4RT52</accession>
<dbReference type="STRING" id="50429.A0A2B4RT52"/>
<evidence type="ECO:0000313" key="5">
    <source>
        <dbReference type="EMBL" id="PFX19498.1"/>
    </source>
</evidence>
<dbReference type="PROSITE" id="PS50297">
    <property type="entry name" value="ANK_REP_REGION"/>
    <property type="match status" value="5"/>
</dbReference>
<organism evidence="5 6">
    <name type="scientific">Stylophora pistillata</name>
    <name type="common">Smooth cauliflower coral</name>
    <dbReference type="NCBI Taxonomy" id="50429"/>
    <lineage>
        <taxon>Eukaryota</taxon>
        <taxon>Metazoa</taxon>
        <taxon>Cnidaria</taxon>
        <taxon>Anthozoa</taxon>
        <taxon>Hexacorallia</taxon>
        <taxon>Scleractinia</taxon>
        <taxon>Astrocoeniina</taxon>
        <taxon>Pocilloporidae</taxon>
        <taxon>Stylophora</taxon>
    </lineage>
</organism>
<comment type="caution">
    <text evidence="5">The sequence shown here is derived from an EMBL/GenBank/DDBJ whole genome shotgun (WGS) entry which is preliminary data.</text>
</comment>
<dbReference type="SUPFAM" id="SSF48403">
    <property type="entry name" value="Ankyrin repeat"/>
    <property type="match status" value="1"/>
</dbReference>
<sequence length="313" mass="34025">MGNINDVEKNIERKPKEAQLLYAAENGQVDKLQAVLSDKDVQVDCPNSSAVTALFLAAKEGHDECLRLLLEAGAKVNGIGLGNTALTPLWVATYAGHKNCVDRLVKAGADLNTKFPETPLLIAAREGKADCLKILIEAGSNVNVKNNRGQNPMHIACSEVHESCVELLANTECELDAIDQSGCTPLHHACINAPDGHSTVKMLVQMGAAVNISSRSWNHATSLHYCSQLGKVENVKLLLKYGANVFKKDKCGQTARDRAQKYPECEKLLQEQEAKPSSLLQLSCWSLRGTLGTKGLKKVHELPIPLTLQQFLL</sequence>
<evidence type="ECO:0000259" key="4">
    <source>
        <dbReference type="PROSITE" id="PS50225"/>
    </source>
</evidence>
<feature type="repeat" description="ANK" evidence="3">
    <location>
        <begin position="84"/>
        <end position="116"/>
    </location>
</feature>
<evidence type="ECO:0000313" key="6">
    <source>
        <dbReference type="Proteomes" id="UP000225706"/>
    </source>
</evidence>
<feature type="repeat" description="ANK" evidence="3">
    <location>
        <begin position="49"/>
        <end position="77"/>
    </location>
</feature>
<dbReference type="PANTHER" id="PTHR24126">
    <property type="entry name" value="ANKYRIN REPEAT, PH AND SEC7 DOMAIN CONTAINING PROTEIN SECG-RELATED"/>
    <property type="match status" value="1"/>
</dbReference>
<dbReference type="SMART" id="SM00969">
    <property type="entry name" value="SOCS_box"/>
    <property type="match status" value="1"/>
</dbReference>
<reference evidence="6" key="1">
    <citation type="journal article" date="2017" name="bioRxiv">
        <title>Comparative analysis of the genomes of Stylophora pistillata and Acropora digitifera provides evidence for extensive differences between species of corals.</title>
        <authorList>
            <person name="Voolstra C.R."/>
            <person name="Li Y."/>
            <person name="Liew Y.J."/>
            <person name="Baumgarten S."/>
            <person name="Zoccola D."/>
            <person name="Flot J.-F."/>
            <person name="Tambutte S."/>
            <person name="Allemand D."/>
            <person name="Aranda M."/>
        </authorList>
    </citation>
    <scope>NUCLEOTIDE SEQUENCE [LARGE SCALE GENOMIC DNA]</scope>
</reference>
<feature type="repeat" description="ANK" evidence="3">
    <location>
        <begin position="181"/>
        <end position="215"/>
    </location>
</feature>
<evidence type="ECO:0000256" key="3">
    <source>
        <dbReference type="PROSITE-ProRule" id="PRU00023"/>
    </source>
</evidence>
<name>A0A2B4RT52_STYPI</name>
<feature type="repeat" description="ANK" evidence="3">
    <location>
        <begin position="148"/>
        <end position="180"/>
    </location>
</feature>
<dbReference type="SMART" id="SM00248">
    <property type="entry name" value="ANK"/>
    <property type="match status" value="6"/>
</dbReference>
<dbReference type="InterPro" id="IPR002110">
    <property type="entry name" value="Ankyrin_rpt"/>
</dbReference>
<dbReference type="Proteomes" id="UP000225706">
    <property type="component" value="Unassembled WGS sequence"/>
</dbReference>
<protein>
    <submittedName>
        <fullName evidence="5">Ankyrin repeat and SOCS box protein 13</fullName>
    </submittedName>
</protein>
<dbReference type="CDD" id="cd03587">
    <property type="entry name" value="SOCS"/>
    <property type="match status" value="1"/>
</dbReference>
<feature type="domain" description="SOCS box" evidence="4">
    <location>
        <begin position="269"/>
        <end position="313"/>
    </location>
</feature>
<dbReference type="PANTHER" id="PTHR24126:SF61">
    <property type="entry name" value="CHROMOSOME UNDETERMINED SCAFFOLD_2, WHOLE GENOME SHOTGUN SEQUENCE"/>
    <property type="match status" value="1"/>
</dbReference>
<dbReference type="Pfam" id="PF00023">
    <property type="entry name" value="Ank"/>
    <property type="match status" value="1"/>
</dbReference>
<keyword evidence="2 3" id="KW-0040">ANK repeat</keyword>
<dbReference type="PROSITE" id="PS50088">
    <property type="entry name" value="ANK_REPEAT"/>
    <property type="match status" value="6"/>
</dbReference>
<evidence type="ECO:0000256" key="1">
    <source>
        <dbReference type="ARBA" id="ARBA00022737"/>
    </source>
</evidence>
<dbReference type="Gene3D" id="1.25.40.20">
    <property type="entry name" value="Ankyrin repeat-containing domain"/>
    <property type="match status" value="3"/>
</dbReference>
<feature type="repeat" description="ANK" evidence="3">
    <location>
        <begin position="115"/>
        <end position="147"/>
    </location>
</feature>
<keyword evidence="1" id="KW-0677">Repeat</keyword>
<dbReference type="Gene3D" id="1.10.750.20">
    <property type="entry name" value="SOCS box"/>
    <property type="match status" value="1"/>
</dbReference>
<dbReference type="Pfam" id="PF07525">
    <property type="entry name" value="SOCS_box"/>
    <property type="match status" value="1"/>
</dbReference>
<dbReference type="PROSITE" id="PS50225">
    <property type="entry name" value="SOCS"/>
    <property type="match status" value="1"/>
</dbReference>